<feature type="binding site" evidence="14">
    <location>
        <position position="309"/>
    </location>
    <ligand>
        <name>NAD(+)</name>
        <dbReference type="ChEBI" id="CHEBI:57540"/>
    </ligand>
</feature>
<keyword evidence="11 16" id="KW-0676">Redox-active center</keyword>
<dbReference type="NCBIfam" id="TIGR01350">
    <property type="entry name" value="lipoamide_DH"/>
    <property type="match status" value="1"/>
</dbReference>
<feature type="active site" description="Proton acceptor" evidence="13">
    <location>
        <position position="551"/>
    </location>
</feature>
<evidence type="ECO:0000256" key="10">
    <source>
        <dbReference type="ARBA" id="ARBA00023157"/>
    </source>
</evidence>
<evidence type="ECO:0000256" key="2">
    <source>
        <dbReference type="ARBA" id="ARBA00007532"/>
    </source>
</evidence>
<dbReference type="GO" id="GO:0050660">
    <property type="term" value="F:flavin adenine dinucleotide binding"/>
    <property type="evidence" value="ECO:0007669"/>
    <property type="project" value="InterPro"/>
</dbReference>
<feature type="disulfide bond" description="Redox-active" evidence="15">
    <location>
        <begin position="149"/>
        <end position="154"/>
    </location>
</feature>
<evidence type="ECO:0000256" key="1">
    <source>
        <dbReference type="ARBA" id="ARBA00004496"/>
    </source>
</evidence>
<dbReference type="GO" id="GO:0006103">
    <property type="term" value="P:2-oxoglutarate metabolic process"/>
    <property type="evidence" value="ECO:0007669"/>
    <property type="project" value="TreeGrafter"/>
</dbReference>
<evidence type="ECO:0000256" key="13">
    <source>
        <dbReference type="PIRSR" id="PIRSR000350-2"/>
    </source>
</evidence>
<evidence type="ECO:0000256" key="3">
    <source>
        <dbReference type="ARBA" id="ARBA00012608"/>
    </source>
</evidence>
<evidence type="ECO:0000256" key="11">
    <source>
        <dbReference type="ARBA" id="ARBA00023284"/>
    </source>
</evidence>
<protein>
    <recommendedName>
        <fullName evidence="4 16">Dihydrolipoyl dehydrogenase</fullName>
        <ecNumber evidence="3 16">1.8.1.4</ecNumber>
    </recommendedName>
</protein>
<evidence type="ECO:0000256" key="6">
    <source>
        <dbReference type="ARBA" id="ARBA00022630"/>
    </source>
</evidence>
<dbReference type="InterPro" id="IPR036188">
    <property type="entry name" value="FAD/NAD-bd_sf"/>
</dbReference>
<dbReference type="CDD" id="cd06849">
    <property type="entry name" value="lipoyl_domain"/>
    <property type="match status" value="1"/>
</dbReference>
<feature type="domain" description="Lipoyl-binding" evidence="17">
    <location>
        <begin position="2"/>
        <end position="77"/>
    </location>
</feature>
<keyword evidence="9 14" id="KW-0520">NAD</keyword>
<dbReference type="PROSITE" id="PS00076">
    <property type="entry name" value="PYRIDINE_REDOX_1"/>
    <property type="match status" value="1"/>
</dbReference>
<keyword evidence="19" id="KW-1185">Reference proteome</keyword>
<evidence type="ECO:0000313" key="19">
    <source>
        <dbReference type="Proteomes" id="UP000683246"/>
    </source>
</evidence>
<dbReference type="InterPro" id="IPR023753">
    <property type="entry name" value="FAD/NAD-binding_dom"/>
</dbReference>
<feature type="binding site" evidence="14">
    <location>
        <position position="419"/>
    </location>
    <ligand>
        <name>FAD</name>
        <dbReference type="ChEBI" id="CHEBI:57692"/>
    </ligand>
</feature>
<dbReference type="KEGG" id="vpy:HZI73_07550"/>
<dbReference type="Gene3D" id="3.50.50.60">
    <property type="entry name" value="FAD/NAD(P)-binding domain"/>
    <property type="match status" value="2"/>
</dbReference>
<keyword evidence="14" id="KW-0547">Nucleotide-binding</keyword>
<feature type="binding site" evidence="14">
    <location>
        <position position="158"/>
    </location>
    <ligand>
        <name>FAD</name>
        <dbReference type="ChEBI" id="CHEBI:57692"/>
    </ligand>
</feature>
<comment type="similarity">
    <text evidence="2 16">Belongs to the class-I pyridine nucleotide-disulfide oxidoreductase family.</text>
</comment>
<keyword evidence="8 16" id="KW-0560">Oxidoreductase</keyword>
<keyword evidence="10" id="KW-1015">Disulfide bond</keyword>
<feature type="binding site" evidence="14">
    <location>
        <position position="377"/>
    </location>
    <ligand>
        <name>NAD(+)</name>
        <dbReference type="ChEBI" id="CHEBI:57540"/>
    </ligand>
</feature>
<dbReference type="InterPro" id="IPR000089">
    <property type="entry name" value="Biotin_lipoyl"/>
</dbReference>
<dbReference type="AlphaFoldDB" id="A0A8J8MIC6"/>
<dbReference type="InterPro" id="IPR050151">
    <property type="entry name" value="Class-I_Pyr_Nuc-Dis_Oxidored"/>
</dbReference>
<evidence type="ECO:0000256" key="8">
    <source>
        <dbReference type="ARBA" id="ARBA00023002"/>
    </source>
</evidence>
<dbReference type="InterPro" id="IPR006258">
    <property type="entry name" value="Lipoamide_DH"/>
</dbReference>
<dbReference type="PIRSF" id="PIRSF000350">
    <property type="entry name" value="Mercury_reductase_MerA"/>
    <property type="match status" value="1"/>
</dbReference>
<dbReference type="FunFam" id="3.30.390.30:FF:000001">
    <property type="entry name" value="Dihydrolipoyl dehydrogenase"/>
    <property type="match status" value="1"/>
</dbReference>
<dbReference type="InterPro" id="IPR011053">
    <property type="entry name" value="Single_hybrid_motif"/>
</dbReference>
<comment type="miscellaneous">
    <text evidence="16">The active site is a redox-active disulfide bond.</text>
</comment>
<dbReference type="InterPro" id="IPR001100">
    <property type="entry name" value="Pyr_nuc-diS_OxRdtase"/>
</dbReference>
<dbReference type="InterPro" id="IPR016156">
    <property type="entry name" value="FAD/NAD-linked_Rdtase_dimer_sf"/>
</dbReference>
<evidence type="ECO:0000259" key="17">
    <source>
        <dbReference type="PROSITE" id="PS50968"/>
    </source>
</evidence>
<dbReference type="GO" id="GO:0005737">
    <property type="term" value="C:cytoplasm"/>
    <property type="evidence" value="ECO:0007669"/>
    <property type="project" value="UniProtKB-SubCell"/>
</dbReference>
<dbReference type="PRINTS" id="PR00411">
    <property type="entry name" value="PNDRDTASEI"/>
</dbReference>
<reference evidence="18" key="1">
    <citation type="submission" date="2020-07" db="EMBL/GenBank/DDBJ databases">
        <title>Vallitalea pronyensis genome.</title>
        <authorList>
            <person name="Postec A."/>
        </authorList>
    </citation>
    <scope>NUCLEOTIDE SEQUENCE</scope>
    <source>
        <strain evidence="18">FatNI3</strain>
    </source>
</reference>
<evidence type="ECO:0000256" key="15">
    <source>
        <dbReference type="PIRSR" id="PIRSR000350-4"/>
    </source>
</evidence>
<dbReference type="EC" id="1.8.1.4" evidence="3 16"/>
<dbReference type="EMBL" id="CP058649">
    <property type="protein sequence ID" value="QUI22164.1"/>
    <property type="molecule type" value="Genomic_DNA"/>
</dbReference>
<keyword evidence="5" id="KW-0963">Cytoplasm</keyword>
<dbReference type="Pfam" id="PF07992">
    <property type="entry name" value="Pyr_redox_2"/>
    <property type="match status" value="1"/>
</dbReference>
<dbReference type="Gene3D" id="2.40.50.100">
    <property type="match status" value="1"/>
</dbReference>
<evidence type="ECO:0000313" key="18">
    <source>
        <dbReference type="EMBL" id="QUI22164.1"/>
    </source>
</evidence>
<keyword evidence="7 14" id="KW-0274">FAD</keyword>
<sequence length="573" mass="61882">MSIELKIDKLSGHEQQGVIGKIYKQAGDDIAKGDVLFTIESGKGTMKYTSKYTGVLESLDVDEGDTVKKNQVVGHIQGDENQCKQEASTAKAPKKQAYSFGIHTPAKEKIACDVLIIGGGPGGYVAAIRAAQLGKKVVLIEKDKLGGTCLNYGCIPTKALVQSVSVLGHIKESSHYGFDVPDVTININKVMGRKNDVVKQLVSGIQGLMDNNHIRVIHGEAHVKDDQTIGVKTKQLDATIHYQKMIIATGAVPIRIPIPGSDLCEVLTSKEVLELEEIPTSITIIGGGIIGMEIAFIMNALGVEVSVVEYLPSILACLDHDVSDVVRQSAIEKGIHIYDGAKAMGIRKTMNDKMITEIDINDKSYLISSDKVLMAVGRRANLESLDYDKLGVRLNEKGSGIDIDPFMRTSNDDIYAIGDITNKIQLAHVASHQGMIAAEHIAGMAHEMHYDVIPSAIFTMPEVGTVGLSEKEAQEKEQSVNVVKFPFFACGKAIAMNEPEGFVKLIVAEEDKRLLGGAIVGAHSTDLIATITQLIQDKVTVEEALKVVYAHPTLGESIHEALLMADDRGIHFG</sequence>
<dbReference type="InterPro" id="IPR004099">
    <property type="entry name" value="Pyr_nucl-diS_OxRdtase_dimer"/>
</dbReference>
<gene>
    <name evidence="18" type="primary">lpdA</name>
    <name evidence="18" type="ORF">HZI73_07550</name>
</gene>
<comment type="subcellular location">
    <subcellularLocation>
        <location evidence="1">Cytoplasm</location>
    </subcellularLocation>
</comment>
<dbReference type="PROSITE" id="PS50968">
    <property type="entry name" value="BIOTINYL_LIPOYL"/>
    <property type="match status" value="1"/>
</dbReference>
<evidence type="ECO:0000256" key="16">
    <source>
        <dbReference type="RuleBase" id="RU003692"/>
    </source>
</evidence>
<name>A0A8J8MIC6_9FIRM</name>
<dbReference type="SUPFAM" id="SSF51905">
    <property type="entry name" value="FAD/NAD(P)-binding domain"/>
    <property type="match status" value="1"/>
</dbReference>
<dbReference type="Pfam" id="PF02852">
    <property type="entry name" value="Pyr_redox_dim"/>
    <property type="match status" value="1"/>
</dbReference>
<dbReference type="Proteomes" id="UP000683246">
    <property type="component" value="Chromosome"/>
</dbReference>
<dbReference type="Pfam" id="PF00364">
    <property type="entry name" value="Biotin_lipoyl"/>
    <property type="match status" value="1"/>
</dbReference>
<proteinExistence type="inferred from homology"/>
<keyword evidence="6 16" id="KW-0285">Flavoprotein</keyword>
<evidence type="ECO:0000256" key="12">
    <source>
        <dbReference type="ARBA" id="ARBA00049187"/>
    </source>
</evidence>
<dbReference type="GO" id="GO:0004148">
    <property type="term" value="F:dihydrolipoyl dehydrogenase (NADH) activity"/>
    <property type="evidence" value="ECO:0007669"/>
    <property type="project" value="UniProtKB-EC"/>
</dbReference>
<evidence type="ECO:0000256" key="5">
    <source>
        <dbReference type="ARBA" id="ARBA00022490"/>
    </source>
</evidence>
<dbReference type="SUPFAM" id="SSF55424">
    <property type="entry name" value="FAD/NAD-linked reductases, dimerisation (C-terminal) domain"/>
    <property type="match status" value="1"/>
</dbReference>
<dbReference type="PANTHER" id="PTHR22912:SF217">
    <property type="entry name" value="DIHYDROLIPOYL DEHYDROGENASE"/>
    <property type="match status" value="1"/>
</dbReference>
<evidence type="ECO:0000256" key="14">
    <source>
        <dbReference type="PIRSR" id="PIRSR000350-3"/>
    </source>
</evidence>
<accession>A0A8J8MIC6</accession>
<dbReference type="Gene3D" id="3.30.390.30">
    <property type="match status" value="1"/>
</dbReference>
<evidence type="ECO:0000256" key="9">
    <source>
        <dbReference type="ARBA" id="ARBA00023027"/>
    </source>
</evidence>
<comment type="cofactor">
    <cofactor evidence="14 16">
        <name>FAD</name>
        <dbReference type="ChEBI" id="CHEBI:57692"/>
    </cofactor>
    <text evidence="14 16">Binds 1 FAD per subunit.</text>
</comment>
<dbReference type="PANTHER" id="PTHR22912">
    <property type="entry name" value="DISULFIDE OXIDOREDUCTASE"/>
    <property type="match status" value="1"/>
</dbReference>
<comment type="catalytic activity">
    <reaction evidence="12 16">
        <text>N(6)-[(R)-dihydrolipoyl]-L-lysyl-[protein] + NAD(+) = N(6)-[(R)-lipoyl]-L-lysyl-[protein] + NADH + H(+)</text>
        <dbReference type="Rhea" id="RHEA:15045"/>
        <dbReference type="Rhea" id="RHEA-COMP:10474"/>
        <dbReference type="Rhea" id="RHEA-COMP:10475"/>
        <dbReference type="ChEBI" id="CHEBI:15378"/>
        <dbReference type="ChEBI" id="CHEBI:57540"/>
        <dbReference type="ChEBI" id="CHEBI:57945"/>
        <dbReference type="ChEBI" id="CHEBI:83099"/>
        <dbReference type="ChEBI" id="CHEBI:83100"/>
        <dbReference type="EC" id="1.8.1.4"/>
    </reaction>
</comment>
<evidence type="ECO:0000256" key="4">
    <source>
        <dbReference type="ARBA" id="ARBA00016961"/>
    </source>
</evidence>
<dbReference type="PRINTS" id="PR00368">
    <property type="entry name" value="FADPNR"/>
</dbReference>
<organism evidence="18 19">
    <name type="scientific">Vallitalea pronyensis</name>
    <dbReference type="NCBI Taxonomy" id="1348613"/>
    <lineage>
        <taxon>Bacteria</taxon>
        <taxon>Bacillati</taxon>
        <taxon>Bacillota</taxon>
        <taxon>Clostridia</taxon>
        <taxon>Lachnospirales</taxon>
        <taxon>Vallitaleaceae</taxon>
        <taxon>Vallitalea</taxon>
    </lineage>
</organism>
<feature type="binding site" evidence="14">
    <location>
        <begin position="286"/>
        <end position="293"/>
    </location>
    <ligand>
        <name>NAD(+)</name>
        <dbReference type="ChEBI" id="CHEBI:57540"/>
    </ligand>
</feature>
<evidence type="ECO:0000256" key="7">
    <source>
        <dbReference type="ARBA" id="ARBA00022827"/>
    </source>
</evidence>
<dbReference type="SUPFAM" id="SSF51230">
    <property type="entry name" value="Single hybrid motif"/>
    <property type="match status" value="1"/>
</dbReference>
<dbReference type="RefSeq" id="WP_212697642.1">
    <property type="nucleotide sequence ID" value="NZ_CP058649.1"/>
</dbReference>
<dbReference type="InterPro" id="IPR012999">
    <property type="entry name" value="Pyr_OxRdtase_I_AS"/>
</dbReference>